<proteinExistence type="predicted"/>
<name>A0ABX9AL36_9ENTR</name>
<evidence type="ECO:0000313" key="2">
    <source>
        <dbReference type="Proteomes" id="UP000825886"/>
    </source>
</evidence>
<evidence type="ECO:0000313" key="1">
    <source>
        <dbReference type="EMBL" id="QZN95369.1"/>
    </source>
</evidence>
<gene>
    <name evidence="1" type="primary">sctI</name>
    <name evidence="1" type="ORF">K6K13_19555</name>
</gene>
<accession>A0ABX9AL36</accession>
<sequence>MTISQKILPDGRYDSFEPVSSMDAPDSQAAQTFKQMLNGGAVSGAVETLSPEQMLQQQAKILTLSVGVDLGAKVAGSAAQTVNKLANMT</sequence>
<dbReference type="Proteomes" id="UP000825886">
    <property type="component" value="Chromosome"/>
</dbReference>
<dbReference type="Pfam" id="PF17001">
    <property type="entry name" value="T3SS_basalb_I"/>
    <property type="match status" value="1"/>
</dbReference>
<dbReference type="EMBL" id="CP081864">
    <property type="protein sequence ID" value="QZN95369.1"/>
    <property type="molecule type" value="Genomic_DNA"/>
</dbReference>
<dbReference type="RefSeq" id="WP_222158469.1">
    <property type="nucleotide sequence ID" value="NZ_CP081864.1"/>
</dbReference>
<keyword evidence="2" id="KW-1185">Reference proteome</keyword>
<organism evidence="1 2">
    <name type="scientific">Symbiopectobacterium purcellii</name>
    <dbReference type="NCBI Taxonomy" id="2871826"/>
    <lineage>
        <taxon>Bacteria</taxon>
        <taxon>Pseudomonadati</taxon>
        <taxon>Pseudomonadota</taxon>
        <taxon>Gammaproteobacteria</taxon>
        <taxon>Enterobacterales</taxon>
        <taxon>Enterobacteriaceae</taxon>
    </lineage>
</organism>
<reference evidence="1 2" key="1">
    <citation type="submission" date="2021-08" db="EMBL/GenBank/DDBJ databases">
        <title>Culture and genomic analysis of Symbiopectobacterium purcellii sp. nov. gen. nov., isolated from the leafhopper Empoasca decipiens.</title>
        <authorList>
            <person name="Nadal-Jimenez P."/>
            <person name="Siozios S."/>
            <person name="Halliday N."/>
            <person name="Camara M."/>
            <person name="Hurst G.D.D."/>
        </authorList>
    </citation>
    <scope>NUCLEOTIDE SEQUENCE [LARGE SCALE GENOMIC DNA]</scope>
    <source>
        <strain evidence="1 2">SyEd1</strain>
    </source>
</reference>
<dbReference type="NCBIfam" id="TIGR02497">
    <property type="entry name" value="yscI_hrpB_dom"/>
    <property type="match status" value="1"/>
</dbReference>
<dbReference type="InterPro" id="IPR012670">
    <property type="entry name" value="T3SS_YscI/HrpB"/>
</dbReference>
<protein>
    <submittedName>
        <fullName evidence="1">Type III secretion system inner rod subunit SctI</fullName>
    </submittedName>
</protein>